<dbReference type="InterPro" id="IPR002109">
    <property type="entry name" value="Glutaredoxin"/>
</dbReference>
<gene>
    <name evidence="4" type="ORF">NA57DRAFT_71851</name>
</gene>
<dbReference type="Pfam" id="PF00462">
    <property type="entry name" value="Glutaredoxin"/>
    <property type="match status" value="1"/>
</dbReference>
<dbReference type="OrthoDB" id="423313at2759"/>
<dbReference type="GO" id="GO:0005801">
    <property type="term" value="C:cis-Golgi network"/>
    <property type="evidence" value="ECO:0007669"/>
    <property type="project" value="UniProtKB-ARBA"/>
</dbReference>
<feature type="compositionally biased region" description="Basic and acidic residues" evidence="2">
    <location>
        <begin position="148"/>
        <end position="161"/>
    </location>
</feature>
<dbReference type="InterPro" id="IPR036249">
    <property type="entry name" value="Thioredoxin-like_sf"/>
</dbReference>
<dbReference type="PRINTS" id="PR00160">
    <property type="entry name" value="GLUTAREDOXIN"/>
</dbReference>
<dbReference type="EMBL" id="ML978122">
    <property type="protein sequence ID" value="KAF2102866.1"/>
    <property type="molecule type" value="Genomic_DNA"/>
</dbReference>
<dbReference type="SUPFAM" id="SSF52833">
    <property type="entry name" value="Thioredoxin-like"/>
    <property type="match status" value="1"/>
</dbReference>
<dbReference type="InterPro" id="IPR011899">
    <property type="entry name" value="Glutaredoxin_euk/vir"/>
</dbReference>
<dbReference type="GO" id="GO:0000324">
    <property type="term" value="C:fungal-type vacuole"/>
    <property type="evidence" value="ECO:0007669"/>
    <property type="project" value="TreeGrafter"/>
</dbReference>
<evidence type="ECO:0000313" key="5">
    <source>
        <dbReference type="Proteomes" id="UP000799772"/>
    </source>
</evidence>
<evidence type="ECO:0000259" key="3">
    <source>
        <dbReference type="Pfam" id="PF00462"/>
    </source>
</evidence>
<dbReference type="Proteomes" id="UP000799772">
    <property type="component" value="Unassembled WGS sequence"/>
</dbReference>
<feature type="domain" description="Glutaredoxin" evidence="3">
    <location>
        <begin position="175"/>
        <end position="240"/>
    </location>
</feature>
<name>A0A9P4M9M7_9PEZI</name>
<evidence type="ECO:0000256" key="2">
    <source>
        <dbReference type="SAM" id="MobiDB-lite"/>
    </source>
</evidence>
<dbReference type="InterPro" id="IPR014025">
    <property type="entry name" value="Glutaredoxin_subgr"/>
</dbReference>
<dbReference type="Gene3D" id="3.40.30.10">
    <property type="entry name" value="Glutaredoxin"/>
    <property type="match status" value="1"/>
</dbReference>
<sequence length="289" mass="31528">MPTPLRTRRFKPLLTIVVLIVLTVLYLTSSARSTQQSEFYQRTQDALSQQDDTNVAGAGTAGEAVGSDANVAARLREAEEQAKAAADKKGDEHRAALGMEEIPDEKSGAGRKGVVFDDEEEDGMYPYAAEDAEDHALAPAAKDQVPVKGKEQTAETQEEHKVEEELNSILKRSPIIIFSKTYCPYSKKAKRILLEDYKITPAPYVVELDEHPLGPELQAALATSTGRRTVPNVLINGKSIGGGDDVQALHDQGTLTDTVKTMGGKRIMEASLVEKVATGDEVKRRRVKR</sequence>
<keyword evidence="5" id="KW-1185">Reference proteome</keyword>
<dbReference type="GO" id="GO:0005796">
    <property type="term" value="C:Golgi lumen"/>
    <property type="evidence" value="ECO:0007669"/>
    <property type="project" value="TreeGrafter"/>
</dbReference>
<accession>A0A9P4M9M7</accession>
<protein>
    <recommendedName>
        <fullName evidence="3">Glutaredoxin domain-containing protein</fullName>
    </recommendedName>
</protein>
<dbReference type="PROSITE" id="PS51354">
    <property type="entry name" value="GLUTAREDOXIN_2"/>
    <property type="match status" value="1"/>
</dbReference>
<evidence type="ECO:0000256" key="1">
    <source>
        <dbReference type="ARBA" id="ARBA00009630"/>
    </source>
</evidence>
<proteinExistence type="inferred from homology"/>
<dbReference type="PANTHER" id="PTHR45694">
    <property type="entry name" value="GLUTAREDOXIN 2"/>
    <property type="match status" value="1"/>
</dbReference>
<feature type="region of interest" description="Disordered" evidence="2">
    <location>
        <begin position="138"/>
        <end position="161"/>
    </location>
</feature>
<dbReference type="CDD" id="cd03419">
    <property type="entry name" value="GRX_GRXh_1_2_like"/>
    <property type="match status" value="1"/>
</dbReference>
<dbReference type="FunFam" id="3.40.30.10:FF:000093">
    <property type="entry name" value="Glutaredoxin 2"/>
    <property type="match status" value="1"/>
</dbReference>
<comment type="similarity">
    <text evidence="1">Belongs to the glutaredoxin family. Monothiol subfamily.</text>
</comment>
<dbReference type="PANTHER" id="PTHR45694:SF5">
    <property type="entry name" value="GLUTAREDOXIN 2"/>
    <property type="match status" value="1"/>
</dbReference>
<organism evidence="4 5">
    <name type="scientific">Rhizodiscina lignyota</name>
    <dbReference type="NCBI Taxonomy" id="1504668"/>
    <lineage>
        <taxon>Eukaryota</taxon>
        <taxon>Fungi</taxon>
        <taxon>Dikarya</taxon>
        <taxon>Ascomycota</taxon>
        <taxon>Pezizomycotina</taxon>
        <taxon>Dothideomycetes</taxon>
        <taxon>Pleosporomycetidae</taxon>
        <taxon>Aulographales</taxon>
        <taxon>Rhizodiscinaceae</taxon>
        <taxon>Rhizodiscina</taxon>
    </lineage>
</organism>
<dbReference type="GO" id="GO:0004362">
    <property type="term" value="F:glutathione-disulfide reductase (NADPH) activity"/>
    <property type="evidence" value="ECO:0007669"/>
    <property type="project" value="UniProtKB-ARBA"/>
</dbReference>
<evidence type="ECO:0000313" key="4">
    <source>
        <dbReference type="EMBL" id="KAF2102866.1"/>
    </source>
</evidence>
<dbReference type="NCBIfam" id="TIGR02180">
    <property type="entry name" value="GRX_euk"/>
    <property type="match status" value="1"/>
</dbReference>
<dbReference type="GO" id="GO:0034599">
    <property type="term" value="P:cellular response to oxidative stress"/>
    <property type="evidence" value="ECO:0007669"/>
    <property type="project" value="TreeGrafter"/>
</dbReference>
<comment type="caution">
    <text evidence="4">The sequence shown here is derived from an EMBL/GenBank/DDBJ whole genome shotgun (WGS) entry which is preliminary data.</text>
</comment>
<reference evidence="4" key="1">
    <citation type="journal article" date="2020" name="Stud. Mycol.">
        <title>101 Dothideomycetes genomes: a test case for predicting lifestyles and emergence of pathogens.</title>
        <authorList>
            <person name="Haridas S."/>
            <person name="Albert R."/>
            <person name="Binder M."/>
            <person name="Bloem J."/>
            <person name="Labutti K."/>
            <person name="Salamov A."/>
            <person name="Andreopoulos B."/>
            <person name="Baker S."/>
            <person name="Barry K."/>
            <person name="Bills G."/>
            <person name="Bluhm B."/>
            <person name="Cannon C."/>
            <person name="Castanera R."/>
            <person name="Culley D."/>
            <person name="Daum C."/>
            <person name="Ezra D."/>
            <person name="Gonzalez J."/>
            <person name="Henrissat B."/>
            <person name="Kuo A."/>
            <person name="Liang C."/>
            <person name="Lipzen A."/>
            <person name="Lutzoni F."/>
            <person name="Magnuson J."/>
            <person name="Mondo S."/>
            <person name="Nolan M."/>
            <person name="Ohm R."/>
            <person name="Pangilinan J."/>
            <person name="Park H.-J."/>
            <person name="Ramirez L."/>
            <person name="Alfaro M."/>
            <person name="Sun H."/>
            <person name="Tritt A."/>
            <person name="Yoshinaga Y."/>
            <person name="Zwiers L.-H."/>
            <person name="Turgeon B."/>
            <person name="Goodwin S."/>
            <person name="Spatafora J."/>
            <person name="Crous P."/>
            <person name="Grigoriev I."/>
        </authorList>
    </citation>
    <scope>NUCLEOTIDE SEQUENCE</scope>
    <source>
        <strain evidence="4">CBS 133067</strain>
    </source>
</reference>
<dbReference type="AlphaFoldDB" id="A0A9P4M9M7"/>